<dbReference type="EMBL" id="KK088433">
    <property type="protein sequence ID" value="EYE93065.1"/>
    <property type="molecule type" value="Genomic_DNA"/>
</dbReference>
<evidence type="ECO:0000313" key="1">
    <source>
        <dbReference type="EMBL" id="EYE93065.1"/>
    </source>
</evidence>
<accession>A0A017SA78</accession>
<sequence length="53" mass="6127">MEIQKEQGFQLITQRISHVIPYHLSTMNGIRNGICYHLSTLDGIQNGRRTEDI</sequence>
<proteinExistence type="predicted"/>
<evidence type="ECO:0000313" key="2">
    <source>
        <dbReference type="Proteomes" id="UP000019804"/>
    </source>
</evidence>
<reference evidence="2" key="1">
    <citation type="journal article" date="2014" name="Nat. Commun.">
        <title>Genomic adaptations of the halophilic Dead Sea filamentous fungus Eurotium rubrum.</title>
        <authorList>
            <person name="Kis-Papo T."/>
            <person name="Weig A.R."/>
            <person name="Riley R."/>
            <person name="Persoh D."/>
            <person name="Salamov A."/>
            <person name="Sun H."/>
            <person name="Lipzen A."/>
            <person name="Wasser S.P."/>
            <person name="Rambold G."/>
            <person name="Grigoriev I.V."/>
            <person name="Nevo E."/>
        </authorList>
    </citation>
    <scope>NUCLEOTIDE SEQUENCE [LARGE SCALE GENOMIC DNA]</scope>
    <source>
        <strain evidence="2">CBS 135680</strain>
    </source>
</reference>
<name>A0A017SA78_ASPRC</name>
<gene>
    <name evidence="1" type="ORF">EURHEDRAFT_414632</name>
</gene>
<keyword evidence="2" id="KW-1185">Reference proteome</keyword>
<dbReference type="HOGENOM" id="CLU_3068251_0_0_1"/>
<protein>
    <submittedName>
        <fullName evidence="1">Uncharacterized protein</fullName>
    </submittedName>
</protein>
<organism evidence="1 2">
    <name type="scientific">Aspergillus ruber (strain CBS 135680)</name>
    <dbReference type="NCBI Taxonomy" id="1388766"/>
    <lineage>
        <taxon>Eukaryota</taxon>
        <taxon>Fungi</taxon>
        <taxon>Dikarya</taxon>
        <taxon>Ascomycota</taxon>
        <taxon>Pezizomycotina</taxon>
        <taxon>Eurotiomycetes</taxon>
        <taxon>Eurotiomycetidae</taxon>
        <taxon>Eurotiales</taxon>
        <taxon>Aspergillaceae</taxon>
        <taxon>Aspergillus</taxon>
        <taxon>Aspergillus subgen. Aspergillus</taxon>
    </lineage>
</organism>
<dbReference type="Proteomes" id="UP000019804">
    <property type="component" value="Unassembled WGS sequence"/>
</dbReference>
<dbReference type="GeneID" id="63697614"/>
<dbReference type="AlphaFoldDB" id="A0A017SA78"/>
<dbReference type="RefSeq" id="XP_040636753.1">
    <property type="nucleotide sequence ID" value="XM_040782490.1"/>
</dbReference>